<comment type="caution">
    <text evidence="1">The sequence shown here is derived from an EMBL/GenBank/DDBJ whole genome shotgun (WGS) entry which is preliminary data.</text>
</comment>
<dbReference type="RefSeq" id="WP_201176368.1">
    <property type="nucleotide sequence ID" value="NZ_JAEPWM010000011.1"/>
</dbReference>
<keyword evidence="2" id="KW-1185">Reference proteome</keyword>
<sequence length="152" mass="16230">MATHVELTTPHRSPRMLSVHNLDELSAVAAQDLGGSNFTLLLVGTEEELTSLDGRTAIQVVAHPCRKAVLTVAADSEKSDTFPVSQTVRKVLDWAVGKKGFNLDDNQAAKANLVLASKPDEPLPKSALIGQYVDAQTCSAAFQLSLKDFSNG</sequence>
<dbReference type="AlphaFoldDB" id="A0A934TWD4"/>
<gene>
    <name evidence="1" type="ORF">JJB11_21415</name>
</gene>
<name>A0A934TWD4_9BURK</name>
<dbReference type="Proteomes" id="UP000630528">
    <property type="component" value="Unassembled WGS sequence"/>
</dbReference>
<accession>A0A934TWD4</accession>
<reference evidence="1" key="1">
    <citation type="journal article" date="2012" name="J. Microbiol. Biotechnol.">
        <title>Ramlibacter ginsenosidimutans sp. nov., with ginsenoside-converting activity.</title>
        <authorList>
            <person name="Wang L."/>
            <person name="An D.S."/>
            <person name="Kim S.G."/>
            <person name="Jin F.X."/>
            <person name="Kim S.C."/>
            <person name="Lee S.T."/>
            <person name="Im W.T."/>
        </authorList>
    </citation>
    <scope>NUCLEOTIDE SEQUENCE</scope>
    <source>
        <strain evidence="1">KACC 17527</strain>
    </source>
</reference>
<organism evidence="1 2">
    <name type="scientific">Ramlibacter ginsenosidimutans</name>
    <dbReference type="NCBI Taxonomy" id="502333"/>
    <lineage>
        <taxon>Bacteria</taxon>
        <taxon>Pseudomonadati</taxon>
        <taxon>Pseudomonadota</taxon>
        <taxon>Betaproteobacteria</taxon>
        <taxon>Burkholderiales</taxon>
        <taxon>Comamonadaceae</taxon>
        <taxon>Ramlibacter</taxon>
    </lineage>
</organism>
<dbReference type="EMBL" id="JAEPWM010000011">
    <property type="protein sequence ID" value="MBK6008668.1"/>
    <property type="molecule type" value="Genomic_DNA"/>
</dbReference>
<reference evidence="1" key="2">
    <citation type="submission" date="2021-01" db="EMBL/GenBank/DDBJ databases">
        <authorList>
            <person name="Kang M."/>
        </authorList>
    </citation>
    <scope>NUCLEOTIDE SEQUENCE</scope>
    <source>
        <strain evidence="1">KACC 17527</strain>
    </source>
</reference>
<evidence type="ECO:0000313" key="1">
    <source>
        <dbReference type="EMBL" id="MBK6008668.1"/>
    </source>
</evidence>
<protein>
    <submittedName>
        <fullName evidence="1">Uncharacterized protein</fullName>
    </submittedName>
</protein>
<evidence type="ECO:0000313" key="2">
    <source>
        <dbReference type="Proteomes" id="UP000630528"/>
    </source>
</evidence>
<proteinExistence type="predicted"/>